<sequence length="509" mass="56446">MGGHVTIYCEREEYAKLVSWKMDRRQLGVERQIADLMRRQKIGERSWNESKKMWEIAGPAILTAVAQFSIGFVTVAFVGHLGGLELAAVSVVQNVIEGFVYGIMEWEVLLRHCGQAVGAGQFNMLGIYMQRSFIITIITALLLTPVYVFTSPLLKLLHQSKSISELSGKYAIWVIPQLFAYALNFPIQKFLQAQSKIWVMTIISIVALAFHVLLSWVLVAKLRYGLLGAAIAGNISWWLVVLAQMVYVVSGFFPEPWTGFSSLAFKSLASFIKLSLVSAVMLCLELWYYTLVILMVGWLKNPEIVVDAISICMNLQLWTLMITLGFNAAVSVRVSNELGAGRPTAAKFSVAVSVVTSTFFGILFTAAILAAKSYFPKMFTGKHEVIRETSKLGYFLAATILLNSIQPVLHGVAVGAGWQFSVALINIGCYYVFGLPFGALLGYKFKLGVEGIWSGMLAGCLLQTVILLLNVFRTNWRKEARQAEERIRSYGSSPLPQNERVGMALISEN</sequence>
<evidence type="ECO:0000313" key="2">
    <source>
        <dbReference type="Proteomes" id="UP001060215"/>
    </source>
</evidence>
<evidence type="ECO:0000313" key="1">
    <source>
        <dbReference type="EMBL" id="KAI8028321.1"/>
    </source>
</evidence>
<comment type="caution">
    <text evidence="1">The sequence shown here is derived from an EMBL/GenBank/DDBJ whole genome shotgun (WGS) entry which is preliminary data.</text>
</comment>
<dbReference type="Proteomes" id="UP001060215">
    <property type="component" value="Chromosome 3"/>
</dbReference>
<gene>
    <name evidence="1" type="ORF">LOK49_LG02G03585</name>
</gene>
<organism evidence="1 2">
    <name type="scientific">Camellia lanceoleosa</name>
    <dbReference type="NCBI Taxonomy" id="1840588"/>
    <lineage>
        <taxon>Eukaryota</taxon>
        <taxon>Viridiplantae</taxon>
        <taxon>Streptophyta</taxon>
        <taxon>Embryophyta</taxon>
        <taxon>Tracheophyta</taxon>
        <taxon>Spermatophyta</taxon>
        <taxon>Magnoliopsida</taxon>
        <taxon>eudicotyledons</taxon>
        <taxon>Gunneridae</taxon>
        <taxon>Pentapetalae</taxon>
        <taxon>asterids</taxon>
        <taxon>Ericales</taxon>
        <taxon>Theaceae</taxon>
        <taxon>Camellia</taxon>
    </lineage>
</organism>
<name>A0ACC0IS98_9ERIC</name>
<accession>A0ACC0IS98</accession>
<proteinExistence type="predicted"/>
<protein>
    <submittedName>
        <fullName evidence="1">Protein DETOXIFICATION 33</fullName>
    </submittedName>
</protein>
<dbReference type="EMBL" id="CM045760">
    <property type="protein sequence ID" value="KAI8028321.1"/>
    <property type="molecule type" value="Genomic_DNA"/>
</dbReference>
<reference evidence="1 2" key="1">
    <citation type="journal article" date="2022" name="Plant J.">
        <title>Chromosome-level genome of Camellia lanceoleosa provides a valuable resource for understanding genome evolution and self-incompatibility.</title>
        <authorList>
            <person name="Gong W."/>
            <person name="Xiao S."/>
            <person name="Wang L."/>
            <person name="Liao Z."/>
            <person name="Chang Y."/>
            <person name="Mo W."/>
            <person name="Hu G."/>
            <person name="Li W."/>
            <person name="Zhao G."/>
            <person name="Zhu H."/>
            <person name="Hu X."/>
            <person name="Ji K."/>
            <person name="Xiang X."/>
            <person name="Song Q."/>
            <person name="Yuan D."/>
            <person name="Jin S."/>
            <person name="Zhang L."/>
        </authorList>
    </citation>
    <scope>NUCLEOTIDE SEQUENCE [LARGE SCALE GENOMIC DNA]</scope>
    <source>
        <strain evidence="1">SQ_2022a</strain>
    </source>
</reference>
<keyword evidence="2" id="KW-1185">Reference proteome</keyword>